<dbReference type="EMBL" id="JADIMR010000038">
    <property type="protein sequence ID" value="MBO8446646.1"/>
    <property type="molecule type" value="Genomic_DNA"/>
</dbReference>
<dbReference type="Gene3D" id="2.60.110.10">
    <property type="entry name" value="Thaumatin"/>
    <property type="match status" value="1"/>
</dbReference>
<keyword evidence="2" id="KW-0732">Signal</keyword>
<evidence type="ECO:0000313" key="5">
    <source>
        <dbReference type="Proteomes" id="UP000823637"/>
    </source>
</evidence>
<reference evidence="4" key="2">
    <citation type="journal article" date="2021" name="PeerJ">
        <title>Extensive microbial diversity within the chicken gut microbiome revealed by metagenomics and culture.</title>
        <authorList>
            <person name="Gilroy R."/>
            <person name="Ravi A."/>
            <person name="Getino M."/>
            <person name="Pursley I."/>
            <person name="Horton D.L."/>
            <person name="Alikhan N.F."/>
            <person name="Baker D."/>
            <person name="Gharbi K."/>
            <person name="Hall N."/>
            <person name="Watson M."/>
            <person name="Adriaenssens E.M."/>
            <person name="Foster-Nyarko E."/>
            <person name="Jarju S."/>
            <person name="Secka A."/>
            <person name="Antonio M."/>
            <person name="Oren A."/>
            <person name="Chaudhuri R.R."/>
            <person name="La Ragione R."/>
            <person name="Hildebrand F."/>
            <person name="Pallen M.J."/>
        </authorList>
    </citation>
    <scope>NUCLEOTIDE SEQUENCE</scope>
    <source>
        <strain evidence="4">D3-1215</strain>
    </source>
</reference>
<dbReference type="CDD" id="cd09214">
    <property type="entry name" value="GH64-like"/>
    <property type="match status" value="1"/>
</dbReference>
<protein>
    <submittedName>
        <fullName evidence="4">T9SS type A sorting domain-containing protein</fullName>
    </submittedName>
</protein>
<organism evidence="4 5">
    <name type="scientific">Candidatus Enterocola intestinipullorum</name>
    <dbReference type="NCBI Taxonomy" id="2840783"/>
    <lineage>
        <taxon>Bacteria</taxon>
        <taxon>Pseudomonadati</taxon>
        <taxon>Bacteroidota</taxon>
        <taxon>Bacteroidia</taxon>
        <taxon>Bacteroidales</taxon>
        <taxon>Candidatus Enterocola</taxon>
    </lineage>
</organism>
<dbReference type="AlphaFoldDB" id="A0A9D9EEP9"/>
<proteinExistence type="predicted"/>
<dbReference type="InterPro" id="IPR042517">
    <property type="entry name" value="Glyco_hydro_64_N_2"/>
</dbReference>
<dbReference type="Proteomes" id="UP000823637">
    <property type="component" value="Unassembled WGS sequence"/>
</dbReference>
<feature type="signal peptide" evidence="2">
    <location>
        <begin position="1"/>
        <end position="22"/>
    </location>
</feature>
<comment type="caution">
    <text evidence="4">The sequence shown here is derived from an EMBL/GenBank/DDBJ whole genome shotgun (WGS) entry which is preliminary data.</text>
</comment>
<name>A0A9D9EEP9_9BACT</name>
<dbReference type="Gene3D" id="3.30.920.50">
    <property type="entry name" value="Beta-1,3-glucanase, C-terminal domain"/>
    <property type="match status" value="1"/>
</dbReference>
<evidence type="ECO:0000313" key="4">
    <source>
        <dbReference type="EMBL" id="MBO8446646.1"/>
    </source>
</evidence>
<dbReference type="PANTHER" id="PTHR38165:SF1">
    <property type="entry name" value="GLUCANASE B"/>
    <property type="match status" value="1"/>
</dbReference>
<dbReference type="NCBIfam" id="TIGR04183">
    <property type="entry name" value="Por_Secre_tail"/>
    <property type="match status" value="1"/>
</dbReference>
<dbReference type="InterPro" id="IPR037176">
    <property type="entry name" value="Osmotin/thaumatin-like_sf"/>
</dbReference>
<evidence type="ECO:0000256" key="1">
    <source>
        <dbReference type="SAM" id="MobiDB-lite"/>
    </source>
</evidence>
<feature type="domain" description="GH64" evidence="3">
    <location>
        <begin position="23"/>
        <end position="408"/>
    </location>
</feature>
<sequence length="615" mass="67563">MKKNRLFFLALFALMAVLSVNAQPIVPFQMVNNSDFTDDEIYVALIGRQNDRAVWMNFKENNVSGAGVYPVNDSYNTMHKTSGDWGYADIFVPLSSIADKTIYIGDISAARIFYAFRSPMYIHFFADGGYAGADLQNPSDPNAGIRWEIIEFSNADNGLWVNTTRVDAFQYPMGVELWGAAGANNSYLKAGDLLSHDEVVAKWQQQLGGDSDFSACLREVITFDNFGAIIEQPTKLQSFKEGGTSQNYYQAYIDAVWDYFSSHTLTCNQGERGVWTGTISNGVLTMTSDFNGGTTAKIYGKPTTQDIIEGKGRLAEGNEDDKALQAQFCGAMTRGVVQLVDHQQDWGNAADFYVNRGYNVYNKYAWFFHQTDVSHNGKTYGFAYDDTFDQSSTLVTSIPQSVRISIGGFKNTQSGEEPETPPVVVPDDPDEPSESGPASGIGTSTSATGVQVRYDYRFNYAAGKLTVTFDVTNKNEFVGLVSELTDVTSGKIYTETATPGIITQVLDGYQPGQTVTVKMKWMFQGGDAFSQEHSYTIPASSAVQESEAVEISLWPNPATSVINIQGAGDNPAYVIYDLTGVPVMAGEGNSISLSSMSKGYYFLQVRDGVYKFLKR</sequence>
<feature type="region of interest" description="Disordered" evidence="1">
    <location>
        <begin position="408"/>
        <end position="444"/>
    </location>
</feature>
<dbReference type="InterPro" id="IPR037398">
    <property type="entry name" value="Glyco_hydro_64_fam"/>
</dbReference>
<reference evidence="4" key="1">
    <citation type="submission" date="2020-10" db="EMBL/GenBank/DDBJ databases">
        <authorList>
            <person name="Gilroy R."/>
        </authorList>
    </citation>
    <scope>NUCLEOTIDE SEQUENCE</scope>
    <source>
        <strain evidence="4">D3-1215</strain>
    </source>
</reference>
<evidence type="ECO:0000259" key="3">
    <source>
        <dbReference type="PROSITE" id="PS52006"/>
    </source>
</evidence>
<dbReference type="PROSITE" id="PS52006">
    <property type="entry name" value="GH64"/>
    <property type="match status" value="1"/>
</dbReference>
<dbReference type="InterPro" id="IPR032477">
    <property type="entry name" value="Glyco_hydro_64"/>
</dbReference>
<dbReference type="PANTHER" id="PTHR38165">
    <property type="match status" value="1"/>
</dbReference>
<accession>A0A9D9EEP9</accession>
<evidence type="ECO:0000256" key="2">
    <source>
        <dbReference type="SAM" id="SignalP"/>
    </source>
</evidence>
<gene>
    <name evidence="4" type="ORF">IAC32_02740</name>
</gene>
<feature type="chain" id="PRO_5039701483" evidence="2">
    <location>
        <begin position="23"/>
        <end position="615"/>
    </location>
</feature>
<dbReference type="Pfam" id="PF16483">
    <property type="entry name" value="Glyco_hydro_64"/>
    <property type="match status" value="1"/>
</dbReference>
<dbReference type="Pfam" id="PF18962">
    <property type="entry name" value="Por_Secre_tail"/>
    <property type="match status" value="1"/>
</dbReference>
<dbReference type="InterPro" id="IPR026444">
    <property type="entry name" value="Secre_tail"/>
</dbReference>